<dbReference type="OrthoDB" id="5801246at2"/>
<reference evidence="2 3" key="1">
    <citation type="submission" date="2019-11" db="EMBL/GenBank/DDBJ databases">
        <authorList>
            <person name="Holert J."/>
        </authorList>
    </citation>
    <scope>NUCLEOTIDE SEQUENCE [LARGE SCALE GENOMIC DNA]</scope>
    <source>
        <strain evidence="2">BC5_2</strain>
    </source>
</reference>
<protein>
    <submittedName>
        <fullName evidence="2">Uncharacterized protein</fullName>
    </submittedName>
</protein>
<sequence>MPDNKLKAVGLRATAVWCAILGIAIINGLLRTWVLAPLMSSPISLTVSGIILSVAVFIITWLSIRWINPSSSKAAEYIGVLWVVLTAATEMAMILGQGESWNIWVEQFDVSSGNLFALIMAVTLVSPRLAFSYRCSR</sequence>
<accession>A0A5S9QQP9</accession>
<evidence type="ECO:0000313" key="2">
    <source>
        <dbReference type="EMBL" id="CAA0119613.1"/>
    </source>
</evidence>
<feature type="transmembrane region" description="Helical" evidence="1">
    <location>
        <begin position="9"/>
        <end position="30"/>
    </location>
</feature>
<keyword evidence="1" id="KW-1133">Transmembrane helix</keyword>
<gene>
    <name evidence="2" type="ORF">DPBNPPHM_02487</name>
</gene>
<feature type="transmembrane region" description="Helical" evidence="1">
    <location>
        <begin position="74"/>
        <end position="95"/>
    </location>
</feature>
<feature type="transmembrane region" description="Helical" evidence="1">
    <location>
        <begin position="115"/>
        <end position="131"/>
    </location>
</feature>
<proteinExistence type="predicted"/>
<name>A0A5S9QQP9_9GAMM</name>
<evidence type="ECO:0000313" key="3">
    <source>
        <dbReference type="Proteomes" id="UP000434580"/>
    </source>
</evidence>
<dbReference type="Proteomes" id="UP000434580">
    <property type="component" value="Unassembled WGS sequence"/>
</dbReference>
<keyword evidence="1" id="KW-0812">Transmembrane</keyword>
<feature type="transmembrane region" description="Helical" evidence="1">
    <location>
        <begin position="42"/>
        <end position="62"/>
    </location>
</feature>
<keyword evidence="1" id="KW-0472">Membrane</keyword>
<evidence type="ECO:0000256" key="1">
    <source>
        <dbReference type="SAM" id="Phobius"/>
    </source>
</evidence>
<organism evidence="2 3">
    <name type="scientific">BD1-7 clade bacterium</name>
    <dbReference type="NCBI Taxonomy" id="2029982"/>
    <lineage>
        <taxon>Bacteria</taxon>
        <taxon>Pseudomonadati</taxon>
        <taxon>Pseudomonadota</taxon>
        <taxon>Gammaproteobacteria</taxon>
        <taxon>Cellvibrionales</taxon>
        <taxon>Spongiibacteraceae</taxon>
        <taxon>BD1-7 clade</taxon>
    </lineage>
</organism>
<dbReference type="AlphaFoldDB" id="A0A5S9QQP9"/>
<dbReference type="EMBL" id="CACSII010000020">
    <property type="protein sequence ID" value="CAA0119613.1"/>
    <property type="molecule type" value="Genomic_DNA"/>
</dbReference>